<sequence length="838" mass="93582">MMNKLKSFLPHVAAILALLLLSIIYCRPAMNGKILSQSDNVQWQGMAKEAMDYKKAHGITPLWTTSMFGGMPTYQIAMETPYDFANYIPSVLTLGLPKPINVLFLSAICFYLLCMTLGTNPWIGFLGAVAYTYASYSPIIIVTGHETKMLALAYLPAVIAGLVLIIRKRYLLGTGMMALALTYLVAANHLQMTYYFFLVLGVIGIAYVVYCIREKEFRHLIISGSLVLLAIVLSFGSNAVSLWTTYEYSKESTRGGASELTPLPGASDDKPQGGLDRNYAFRWSYGKFETFTLLVPNIYGGSSSGTLGKDSETFKKLSAIGVPENQAEQVIKHWNLYWGFQSELGTSGPVYLGIVICMLALLGLFIIRSWHKWWLIGISVLGILLAWGSNFAAFNYFMFDHFPLYNKFRAPSQALVIPQFSFAVLAVLALQELVSGKLSKEALKKKLRWTGLLTGGLLAVIYLASFSANYTNATNDPQRAGGDDMFQAQLTQMLQGNAQLSGELMTALYADREQLYHSDVYRAILFAGLAFLLLWLYQTNRLDKKWLLPALTLLAVIDLLQVDARYLNSESFMDETSYGGSFQPSSVDQQILQDKDPHYRVFNLTAKPFDDAMTSYFHKSVGGYHAAKLQLYADLIERQISKNNLQVLNMLNTKYVIVPGQDGQPVAQRNPEALGNAWFVKHIVWAKNADEEMRILDHMNTRDSVVIDQRYAEAVQSTLVYDSAATISLIANNLNEISYASSSNTPQFAVFSEVYYKQGWKAFIDGREIPYVRANYALRGMTVPAGKHTIAFRFEPNAYYAGIKLSLTSYIIMLLLLTGGIVLNFRMNKMNGEKAKSV</sequence>
<feature type="transmembrane region" description="Helical" evidence="1">
    <location>
        <begin position="149"/>
        <end position="165"/>
    </location>
</feature>
<dbReference type="InterPro" id="IPR018580">
    <property type="entry name" value="Uncharacterised_YfhO"/>
</dbReference>
<name>A0A6B9ZBD6_9BACT</name>
<keyword evidence="1" id="KW-1133">Transmembrane helix</keyword>
<reference evidence="2 3" key="1">
    <citation type="submission" date="2020-01" db="EMBL/GenBank/DDBJ databases">
        <title>Complete genome sequence of Chitinophaga sp. H33E-04 isolated from quinoa roots.</title>
        <authorList>
            <person name="Weon H.-Y."/>
            <person name="Lee S.A."/>
        </authorList>
    </citation>
    <scope>NUCLEOTIDE SEQUENCE [LARGE SCALE GENOMIC DNA]</scope>
    <source>
        <strain evidence="2 3">H33E-04</strain>
    </source>
</reference>
<feature type="transmembrane region" description="Helical" evidence="1">
    <location>
        <begin position="451"/>
        <end position="470"/>
    </location>
</feature>
<gene>
    <name evidence="2" type="ORF">GWR21_03125</name>
</gene>
<evidence type="ECO:0000313" key="2">
    <source>
        <dbReference type="EMBL" id="QHS58624.1"/>
    </source>
</evidence>
<dbReference type="RefSeq" id="WP_162330327.1">
    <property type="nucleotide sequence ID" value="NZ_CP048113.1"/>
</dbReference>
<dbReference type="PANTHER" id="PTHR38454">
    <property type="entry name" value="INTEGRAL MEMBRANE PROTEIN-RELATED"/>
    <property type="match status" value="1"/>
</dbReference>
<feature type="transmembrane region" description="Helical" evidence="1">
    <location>
        <begin position="125"/>
        <end position="143"/>
    </location>
</feature>
<dbReference type="Proteomes" id="UP000476411">
    <property type="component" value="Chromosome"/>
</dbReference>
<accession>A0A6B9ZBD6</accession>
<protein>
    <submittedName>
        <fullName evidence="2">YfhO family protein</fullName>
    </submittedName>
</protein>
<feature type="transmembrane region" description="Helical" evidence="1">
    <location>
        <begin position="374"/>
        <end position="398"/>
    </location>
</feature>
<dbReference type="AlphaFoldDB" id="A0A6B9ZBD6"/>
<proteinExistence type="predicted"/>
<keyword evidence="1" id="KW-0812">Transmembrane</keyword>
<feature type="transmembrane region" description="Helical" evidence="1">
    <location>
        <begin position="192"/>
        <end position="212"/>
    </location>
</feature>
<dbReference type="EMBL" id="CP048113">
    <property type="protein sequence ID" value="QHS58624.1"/>
    <property type="molecule type" value="Genomic_DNA"/>
</dbReference>
<dbReference type="Pfam" id="PF09586">
    <property type="entry name" value="YfhO"/>
    <property type="match status" value="1"/>
</dbReference>
<evidence type="ECO:0000256" key="1">
    <source>
        <dbReference type="SAM" id="Phobius"/>
    </source>
</evidence>
<evidence type="ECO:0000313" key="3">
    <source>
        <dbReference type="Proteomes" id="UP000476411"/>
    </source>
</evidence>
<feature type="transmembrane region" description="Helical" evidence="1">
    <location>
        <begin position="348"/>
        <end position="367"/>
    </location>
</feature>
<feature type="transmembrane region" description="Helical" evidence="1">
    <location>
        <begin position="520"/>
        <end position="537"/>
    </location>
</feature>
<dbReference type="KEGG" id="chih:GWR21_03125"/>
<keyword evidence="3" id="KW-1185">Reference proteome</keyword>
<feature type="transmembrane region" description="Helical" evidence="1">
    <location>
        <begin position="410"/>
        <end position="430"/>
    </location>
</feature>
<feature type="transmembrane region" description="Helical" evidence="1">
    <location>
        <begin position="219"/>
        <end position="243"/>
    </location>
</feature>
<feature type="transmembrane region" description="Helical" evidence="1">
    <location>
        <begin position="100"/>
        <end position="118"/>
    </location>
</feature>
<dbReference type="PANTHER" id="PTHR38454:SF1">
    <property type="entry name" value="INTEGRAL MEMBRANE PROTEIN"/>
    <property type="match status" value="1"/>
</dbReference>
<keyword evidence="1" id="KW-0472">Membrane</keyword>
<feature type="transmembrane region" description="Helical" evidence="1">
    <location>
        <begin position="807"/>
        <end position="825"/>
    </location>
</feature>
<organism evidence="2 3">
    <name type="scientific">Chitinophaga agri</name>
    <dbReference type="NCBI Taxonomy" id="2703787"/>
    <lineage>
        <taxon>Bacteria</taxon>
        <taxon>Pseudomonadati</taxon>
        <taxon>Bacteroidota</taxon>
        <taxon>Chitinophagia</taxon>
        <taxon>Chitinophagales</taxon>
        <taxon>Chitinophagaceae</taxon>
        <taxon>Chitinophaga</taxon>
    </lineage>
</organism>
<feature type="transmembrane region" description="Helical" evidence="1">
    <location>
        <begin position="170"/>
        <end position="186"/>
    </location>
</feature>